<keyword evidence="2 10" id="KW-0444">Lipid biosynthesis</keyword>
<feature type="transmembrane region" description="Helical" evidence="10">
    <location>
        <begin position="130"/>
        <end position="154"/>
    </location>
</feature>
<sequence length="220" mass="22879">MQNVVICVVVSLVAFLLGSIPCGVIVSKLFFGKDVRDEGSGNIGFTNSLRSMGKVGGAAVFIGDFVKGLAAAAIGLYLAPMFFVDASFPLTTNPAEFTAALATFFATMGHIFCPWLGWKGGKGISCAFGASFVSMSVPAACLLFASFLLVMLLAKYVSAGSITAAVLYPVAAFVTHPTSPLPAIILGVAGLVVVWAHRSNIVRIVHGNERKIGSSKKGDK</sequence>
<evidence type="ECO:0000256" key="1">
    <source>
        <dbReference type="ARBA" id="ARBA00022475"/>
    </source>
</evidence>
<comment type="similarity">
    <text evidence="10">Belongs to the PlsY family.</text>
</comment>
<evidence type="ECO:0000256" key="9">
    <source>
        <dbReference type="ARBA" id="ARBA00023264"/>
    </source>
</evidence>
<dbReference type="GO" id="GO:0043772">
    <property type="term" value="F:acyl-phosphate glycerol-3-phosphate acyltransferase activity"/>
    <property type="evidence" value="ECO:0007669"/>
    <property type="project" value="UniProtKB-UniRule"/>
</dbReference>
<dbReference type="Proteomes" id="UP001168575">
    <property type="component" value="Unassembled WGS sequence"/>
</dbReference>
<dbReference type="HAMAP" id="MF_01043">
    <property type="entry name" value="PlsY"/>
    <property type="match status" value="1"/>
</dbReference>
<feature type="transmembrane region" description="Helical" evidence="10">
    <location>
        <begin position="99"/>
        <end position="118"/>
    </location>
</feature>
<dbReference type="PANTHER" id="PTHR30309:SF0">
    <property type="entry name" value="GLYCEROL-3-PHOSPHATE ACYLTRANSFERASE-RELATED"/>
    <property type="match status" value="1"/>
</dbReference>
<evidence type="ECO:0000256" key="2">
    <source>
        <dbReference type="ARBA" id="ARBA00022516"/>
    </source>
</evidence>
<comment type="function">
    <text evidence="10">Catalyzes the transfer of an acyl group from acyl-phosphate (acyl-PO(4)) to glycerol-3-phosphate (G3P) to form lysophosphatidic acid (LPA). This enzyme utilizes acyl-phosphate as fatty acyl donor, but not acyl-CoA or acyl-ACP.</text>
</comment>
<evidence type="ECO:0000256" key="3">
    <source>
        <dbReference type="ARBA" id="ARBA00022679"/>
    </source>
</evidence>
<keyword evidence="6 10" id="KW-0443">Lipid metabolism</keyword>
<feature type="transmembrane region" description="Helical" evidence="10">
    <location>
        <begin position="6"/>
        <end position="26"/>
    </location>
</feature>
<name>A0AA43RH46_9ACTN</name>
<feature type="transmembrane region" description="Helical" evidence="10">
    <location>
        <begin position="58"/>
        <end position="79"/>
    </location>
</feature>
<accession>A0AA43RH46</accession>
<protein>
    <recommendedName>
        <fullName evidence="10">Glycerol-3-phosphate acyltransferase</fullName>
    </recommendedName>
    <alternativeName>
        <fullName evidence="10">Acyl-PO4 G3P acyltransferase</fullName>
    </alternativeName>
    <alternativeName>
        <fullName evidence="10">Acyl-phosphate--glycerol-3-phosphate acyltransferase</fullName>
    </alternativeName>
    <alternativeName>
        <fullName evidence="10">G3P acyltransferase</fullName>
        <shortName evidence="10">GPAT</shortName>
        <ecNumber evidence="10">2.3.1.275</ecNumber>
    </alternativeName>
    <alternativeName>
        <fullName evidence="10">Lysophosphatidic acid synthase</fullName>
        <shortName evidence="10">LPA synthase</shortName>
    </alternativeName>
</protein>
<dbReference type="GO" id="GO:0005886">
    <property type="term" value="C:plasma membrane"/>
    <property type="evidence" value="ECO:0007669"/>
    <property type="project" value="UniProtKB-SubCell"/>
</dbReference>
<evidence type="ECO:0000256" key="5">
    <source>
        <dbReference type="ARBA" id="ARBA00022989"/>
    </source>
</evidence>
<comment type="subunit">
    <text evidence="10">Probably interacts with PlsX.</text>
</comment>
<dbReference type="InterPro" id="IPR003811">
    <property type="entry name" value="G3P_acylTferase_PlsY"/>
</dbReference>
<keyword evidence="8 10" id="KW-0594">Phospholipid biosynthesis</keyword>
<feature type="transmembrane region" description="Helical" evidence="10">
    <location>
        <begin position="166"/>
        <end position="196"/>
    </location>
</feature>
<evidence type="ECO:0000313" key="11">
    <source>
        <dbReference type="EMBL" id="MDO4841734.1"/>
    </source>
</evidence>
<dbReference type="AlphaFoldDB" id="A0AA43RH46"/>
<proteinExistence type="inferred from homology"/>
<dbReference type="Pfam" id="PF02660">
    <property type="entry name" value="G3P_acyltransf"/>
    <property type="match status" value="1"/>
</dbReference>
<gene>
    <name evidence="10 11" type="primary">plsY</name>
    <name evidence="11" type="ORF">Q3982_03545</name>
</gene>
<dbReference type="NCBIfam" id="TIGR00023">
    <property type="entry name" value="glycerol-3-phosphate 1-O-acyltransferase PlsY"/>
    <property type="match status" value="1"/>
</dbReference>
<keyword evidence="12" id="KW-1185">Reference proteome</keyword>
<keyword evidence="5 10" id="KW-1133">Transmembrane helix</keyword>
<keyword evidence="7 10" id="KW-0472">Membrane</keyword>
<dbReference type="PANTHER" id="PTHR30309">
    <property type="entry name" value="INNER MEMBRANE PROTEIN YGIH"/>
    <property type="match status" value="1"/>
</dbReference>
<comment type="subcellular location">
    <subcellularLocation>
        <location evidence="10">Cell membrane</location>
        <topology evidence="10">Multi-pass membrane protein</topology>
    </subcellularLocation>
</comment>
<organism evidence="11 12">
    <name type="scientific">Phoenicibacter congonensis</name>
    <dbReference type="NCBI Taxonomy" id="1944646"/>
    <lineage>
        <taxon>Bacteria</taxon>
        <taxon>Bacillati</taxon>
        <taxon>Actinomycetota</taxon>
        <taxon>Coriobacteriia</taxon>
        <taxon>Eggerthellales</taxon>
        <taxon>Eggerthellaceae</taxon>
        <taxon>Phoenicibacter</taxon>
    </lineage>
</organism>
<comment type="catalytic activity">
    <reaction evidence="10">
        <text>an acyl phosphate + sn-glycerol 3-phosphate = a 1-acyl-sn-glycero-3-phosphate + phosphate</text>
        <dbReference type="Rhea" id="RHEA:34075"/>
        <dbReference type="ChEBI" id="CHEBI:43474"/>
        <dbReference type="ChEBI" id="CHEBI:57597"/>
        <dbReference type="ChEBI" id="CHEBI:57970"/>
        <dbReference type="ChEBI" id="CHEBI:59918"/>
        <dbReference type="EC" id="2.3.1.275"/>
    </reaction>
</comment>
<dbReference type="EMBL" id="JAUMVS010000043">
    <property type="protein sequence ID" value="MDO4841734.1"/>
    <property type="molecule type" value="Genomic_DNA"/>
</dbReference>
<keyword evidence="3 10" id="KW-0808">Transferase</keyword>
<evidence type="ECO:0000256" key="8">
    <source>
        <dbReference type="ARBA" id="ARBA00023209"/>
    </source>
</evidence>
<reference evidence="11" key="1">
    <citation type="submission" date="2023-07" db="EMBL/GenBank/DDBJ databases">
        <title>Between Cages and Wild: Unraveling the Impact of Captivity on Animal Microbiomes and Antimicrobial Resistance.</title>
        <authorList>
            <person name="Schmartz G.P."/>
            <person name="Rehner J."/>
            <person name="Schuff M.J."/>
            <person name="Becker S.L."/>
            <person name="Kravczyk M."/>
            <person name="Gurevich A."/>
            <person name="Francke R."/>
            <person name="Mueller R."/>
            <person name="Keller V."/>
            <person name="Keller A."/>
        </authorList>
    </citation>
    <scope>NUCLEOTIDE SEQUENCE</scope>
    <source>
        <strain evidence="11">S12M_St_49</strain>
    </source>
</reference>
<dbReference type="GO" id="GO:0008654">
    <property type="term" value="P:phospholipid biosynthetic process"/>
    <property type="evidence" value="ECO:0007669"/>
    <property type="project" value="UniProtKB-UniRule"/>
</dbReference>
<keyword evidence="9 10" id="KW-1208">Phospholipid metabolism</keyword>
<evidence type="ECO:0000256" key="6">
    <source>
        <dbReference type="ARBA" id="ARBA00023098"/>
    </source>
</evidence>
<comment type="pathway">
    <text evidence="10">Lipid metabolism; phospholipid metabolism.</text>
</comment>
<dbReference type="SMART" id="SM01207">
    <property type="entry name" value="G3P_acyltransf"/>
    <property type="match status" value="1"/>
</dbReference>
<keyword evidence="4 10" id="KW-0812">Transmembrane</keyword>
<evidence type="ECO:0000256" key="10">
    <source>
        <dbReference type="HAMAP-Rule" id="MF_01043"/>
    </source>
</evidence>
<evidence type="ECO:0000256" key="7">
    <source>
        <dbReference type="ARBA" id="ARBA00023136"/>
    </source>
</evidence>
<dbReference type="EC" id="2.3.1.275" evidence="10"/>
<evidence type="ECO:0000313" key="12">
    <source>
        <dbReference type="Proteomes" id="UP001168575"/>
    </source>
</evidence>
<keyword evidence="1 10" id="KW-1003">Cell membrane</keyword>
<evidence type="ECO:0000256" key="4">
    <source>
        <dbReference type="ARBA" id="ARBA00022692"/>
    </source>
</evidence>
<comment type="caution">
    <text evidence="11">The sequence shown here is derived from an EMBL/GenBank/DDBJ whole genome shotgun (WGS) entry which is preliminary data.</text>
</comment>
<keyword evidence="11" id="KW-0012">Acyltransferase</keyword>